<dbReference type="GO" id="GO:0005975">
    <property type="term" value="P:carbohydrate metabolic process"/>
    <property type="evidence" value="ECO:0007669"/>
    <property type="project" value="InterPro"/>
</dbReference>
<evidence type="ECO:0000313" key="3">
    <source>
        <dbReference type="Proteomes" id="UP000315750"/>
    </source>
</evidence>
<feature type="domain" description="NodB homology" evidence="1">
    <location>
        <begin position="15"/>
        <end position="150"/>
    </location>
</feature>
<dbReference type="InterPro" id="IPR011330">
    <property type="entry name" value="Glyco_hydro/deAcase_b/a-brl"/>
</dbReference>
<dbReference type="OrthoDB" id="9763050at2"/>
<evidence type="ECO:0000259" key="1">
    <source>
        <dbReference type="PROSITE" id="PS51677"/>
    </source>
</evidence>
<dbReference type="EMBL" id="CP036278">
    <property type="protein sequence ID" value="QDU56086.1"/>
    <property type="molecule type" value="Genomic_DNA"/>
</dbReference>
<reference evidence="2 3" key="1">
    <citation type="submission" date="2019-02" db="EMBL/GenBank/DDBJ databases">
        <title>Deep-cultivation of Planctomycetes and their phenomic and genomic characterization uncovers novel biology.</title>
        <authorList>
            <person name="Wiegand S."/>
            <person name="Jogler M."/>
            <person name="Boedeker C."/>
            <person name="Pinto D."/>
            <person name="Vollmers J."/>
            <person name="Rivas-Marin E."/>
            <person name="Kohn T."/>
            <person name="Peeters S.H."/>
            <person name="Heuer A."/>
            <person name="Rast P."/>
            <person name="Oberbeckmann S."/>
            <person name="Bunk B."/>
            <person name="Jeske O."/>
            <person name="Meyerdierks A."/>
            <person name="Storesund J.E."/>
            <person name="Kallscheuer N."/>
            <person name="Luecker S."/>
            <person name="Lage O.M."/>
            <person name="Pohl T."/>
            <person name="Merkel B.J."/>
            <person name="Hornburger P."/>
            <person name="Mueller R.-W."/>
            <person name="Bruemmer F."/>
            <person name="Labrenz M."/>
            <person name="Spormann A.M."/>
            <person name="Op den Camp H."/>
            <person name="Overmann J."/>
            <person name="Amann R."/>
            <person name="Jetten M.S.M."/>
            <person name="Mascher T."/>
            <person name="Medema M.H."/>
            <person name="Devos D.P."/>
            <person name="Kaster A.-K."/>
            <person name="Ovreas L."/>
            <person name="Rohde M."/>
            <person name="Galperin M.Y."/>
            <person name="Jogler C."/>
        </authorList>
    </citation>
    <scope>NUCLEOTIDE SEQUENCE [LARGE SCALE GENOMIC DNA]</scope>
    <source>
        <strain evidence="2 3">Pan181</strain>
    </source>
</reference>
<name>A0A518AN11_9BACT</name>
<dbReference type="AlphaFoldDB" id="A0A518AN11"/>
<dbReference type="CDD" id="cd10940">
    <property type="entry name" value="CE4_PuuE_HpPgdA_like_1"/>
    <property type="match status" value="1"/>
</dbReference>
<dbReference type="InterPro" id="IPR050248">
    <property type="entry name" value="Polysacc_deacetylase_ArnD"/>
</dbReference>
<dbReference type="PROSITE" id="PS51677">
    <property type="entry name" value="NODB"/>
    <property type="match status" value="1"/>
</dbReference>
<dbReference type="EC" id="3.5.1.104" evidence="2"/>
<accession>A0A518AN11</accession>
<dbReference type="InterPro" id="IPR002509">
    <property type="entry name" value="NODB_dom"/>
</dbReference>
<dbReference type="Pfam" id="PF01522">
    <property type="entry name" value="Polysacc_deac_1"/>
    <property type="match status" value="1"/>
</dbReference>
<dbReference type="Gene3D" id="3.20.20.370">
    <property type="entry name" value="Glycoside hydrolase/deacetylase"/>
    <property type="match status" value="1"/>
</dbReference>
<dbReference type="SUPFAM" id="SSF88713">
    <property type="entry name" value="Glycoside hydrolase/deacetylase"/>
    <property type="match status" value="1"/>
</dbReference>
<gene>
    <name evidence="2" type="primary">pgdA_3</name>
    <name evidence="2" type="ORF">Pan181_22890</name>
</gene>
<dbReference type="GO" id="GO:0016810">
    <property type="term" value="F:hydrolase activity, acting on carbon-nitrogen (but not peptide) bonds"/>
    <property type="evidence" value="ECO:0007669"/>
    <property type="project" value="InterPro"/>
</dbReference>
<keyword evidence="2" id="KW-0378">Hydrolase</keyword>
<protein>
    <submittedName>
        <fullName evidence="2">Peptidoglycan-N-acetylglucosamine deacetylase</fullName>
        <ecNumber evidence="2">3.5.1.104</ecNumber>
    </submittedName>
</protein>
<dbReference type="RefSeq" id="WP_145246844.1">
    <property type="nucleotide sequence ID" value="NZ_CP036278.1"/>
</dbReference>
<organism evidence="2 3">
    <name type="scientific">Aeoliella mucimassa</name>
    <dbReference type="NCBI Taxonomy" id="2527972"/>
    <lineage>
        <taxon>Bacteria</taxon>
        <taxon>Pseudomonadati</taxon>
        <taxon>Planctomycetota</taxon>
        <taxon>Planctomycetia</taxon>
        <taxon>Pirellulales</taxon>
        <taxon>Lacipirellulaceae</taxon>
        <taxon>Aeoliella</taxon>
    </lineage>
</organism>
<sequence>MPKPIASLSLDLDNRWAYLRTHGVEGWQSYPSYLPTVCDRIGAVLSEFDLDITLFVVGKDLEDEANREAVAGLAAEGHEIANHSYWHYPWLDQLEPELLEQEIADTEIAIEALTGVRPVGFRAPGFSGSPEVLSVLASRGYRYDASTFPTIIGPLAAWYARLKSFGRHQDGRQRFASLRDGFATLAPHVVSTPAGTLVEVPVTTMPVFRLPIHVTYLMYLHQFSRMAAYAYLRTSISLCRMRGVAPSLLLHPLDFLGGEEEPLLSFFPGMKVDQRSKLSLLRTLFESMQQHFDVGPLARHAATAADALPAEITPVSIADQV</sequence>
<evidence type="ECO:0000313" key="2">
    <source>
        <dbReference type="EMBL" id="QDU56086.1"/>
    </source>
</evidence>
<keyword evidence="3" id="KW-1185">Reference proteome</keyword>
<proteinExistence type="predicted"/>
<dbReference type="Proteomes" id="UP000315750">
    <property type="component" value="Chromosome"/>
</dbReference>
<dbReference type="PANTHER" id="PTHR10587">
    <property type="entry name" value="GLYCOSYL TRANSFERASE-RELATED"/>
    <property type="match status" value="1"/>
</dbReference>
<dbReference type="KEGG" id="amuc:Pan181_22890"/>